<feature type="compositionally biased region" description="Low complexity" evidence="2">
    <location>
        <begin position="1237"/>
        <end position="1249"/>
    </location>
</feature>
<feature type="domain" description="B box-type" evidence="3">
    <location>
        <begin position="137"/>
        <end position="183"/>
    </location>
</feature>
<feature type="compositionally biased region" description="Polar residues" evidence="2">
    <location>
        <begin position="1136"/>
        <end position="1151"/>
    </location>
</feature>
<dbReference type="PROSITE" id="PS50119">
    <property type="entry name" value="ZF_BBOX"/>
    <property type="match status" value="1"/>
</dbReference>
<feature type="region of interest" description="Disordered" evidence="2">
    <location>
        <begin position="514"/>
        <end position="625"/>
    </location>
</feature>
<dbReference type="InterPro" id="IPR037688">
    <property type="entry name" value="ZBBX"/>
</dbReference>
<feature type="compositionally biased region" description="Basic and acidic residues" evidence="2">
    <location>
        <begin position="24"/>
        <end position="60"/>
    </location>
</feature>
<evidence type="ECO:0000259" key="3">
    <source>
        <dbReference type="PROSITE" id="PS50119"/>
    </source>
</evidence>
<keyword evidence="1" id="KW-0479">Metal-binding</keyword>
<feature type="region of interest" description="Disordered" evidence="2">
    <location>
        <begin position="1064"/>
        <end position="1176"/>
    </location>
</feature>
<dbReference type="PANTHER" id="PTHR28634">
    <property type="entry name" value="ZINC FINGER B-BOX DOMAIN-CONTAINING PROTEIN 1"/>
    <property type="match status" value="1"/>
</dbReference>
<feature type="compositionally biased region" description="Low complexity" evidence="2">
    <location>
        <begin position="1005"/>
        <end position="1025"/>
    </location>
</feature>
<feature type="compositionally biased region" description="Basic and acidic residues" evidence="2">
    <location>
        <begin position="1152"/>
        <end position="1162"/>
    </location>
</feature>
<feature type="region of interest" description="Disordered" evidence="2">
    <location>
        <begin position="185"/>
        <end position="243"/>
    </location>
</feature>
<evidence type="ECO:0000313" key="5">
    <source>
        <dbReference type="RefSeq" id="XP_012938442.1"/>
    </source>
</evidence>
<feature type="compositionally biased region" description="Polar residues" evidence="2">
    <location>
        <begin position="521"/>
        <end position="532"/>
    </location>
</feature>
<evidence type="ECO:0000256" key="1">
    <source>
        <dbReference type="PROSITE-ProRule" id="PRU00024"/>
    </source>
</evidence>
<feature type="compositionally biased region" description="Basic and acidic residues" evidence="2">
    <location>
        <begin position="1253"/>
        <end position="1270"/>
    </location>
</feature>
<feature type="compositionally biased region" description="Polar residues" evidence="2">
    <location>
        <begin position="1100"/>
        <end position="1109"/>
    </location>
</feature>
<dbReference type="GeneID" id="101863985"/>
<keyword evidence="1" id="KW-0862">Zinc</keyword>
<dbReference type="InterPro" id="IPR000315">
    <property type="entry name" value="Znf_B-box"/>
</dbReference>
<feature type="compositionally biased region" description="Basic and acidic residues" evidence="2">
    <location>
        <begin position="886"/>
        <end position="898"/>
    </location>
</feature>
<gene>
    <name evidence="5" type="primary">LOC101863985</name>
</gene>
<keyword evidence="1" id="KW-0863">Zinc-finger</keyword>
<feature type="compositionally biased region" description="Basic and acidic residues" evidence="2">
    <location>
        <begin position="1277"/>
        <end position="1294"/>
    </location>
</feature>
<feature type="compositionally biased region" description="Low complexity" evidence="2">
    <location>
        <begin position="363"/>
        <end position="373"/>
    </location>
</feature>
<proteinExistence type="predicted"/>
<feature type="compositionally biased region" description="Low complexity" evidence="2">
    <location>
        <begin position="193"/>
        <end position="211"/>
    </location>
</feature>
<feature type="compositionally biased region" description="Polar residues" evidence="2">
    <location>
        <begin position="825"/>
        <end position="834"/>
    </location>
</feature>
<feature type="compositionally biased region" description="Low complexity" evidence="2">
    <location>
        <begin position="223"/>
        <end position="241"/>
    </location>
</feature>
<feature type="compositionally biased region" description="Polar residues" evidence="2">
    <location>
        <begin position="942"/>
        <end position="951"/>
    </location>
</feature>
<feature type="compositionally biased region" description="Basic and acidic residues" evidence="2">
    <location>
        <begin position="1112"/>
        <end position="1129"/>
    </location>
</feature>
<evidence type="ECO:0000256" key="2">
    <source>
        <dbReference type="SAM" id="MobiDB-lite"/>
    </source>
</evidence>
<organism evidence="4 5">
    <name type="scientific">Aplysia californica</name>
    <name type="common">California sea hare</name>
    <dbReference type="NCBI Taxonomy" id="6500"/>
    <lineage>
        <taxon>Eukaryota</taxon>
        <taxon>Metazoa</taxon>
        <taxon>Spiralia</taxon>
        <taxon>Lophotrochozoa</taxon>
        <taxon>Mollusca</taxon>
        <taxon>Gastropoda</taxon>
        <taxon>Heterobranchia</taxon>
        <taxon>Euthyneura</taxon>
        <taxon>Tectipleura</taxon>
        <taxon>Aplysiida</taxon>
        <taxon>Aplysioidea</taxon>
        <taxon>Aplysiidae</taxon>
        <taxon>Aplysia</taxon>
    </lineage>
</organism>
<dbReference type="Pfam" id="PF22586">
    <property type="entry name" value="ANCHR-like_BBOX"/>
    <property type="match status" value="1"/>
</dbReference>
<feature type="compositionally biased region" description="Polar residues" evidence="2">
    <location>
        <begin position="596"/>
        <end position="605"/>
    </location>
</feature>
<feature type="region of interest" description="Disordered" evidence="2">
    <location>
        <begin position="355"/>
        <end position="394"/>
    </location>
</feature>
<feature type="region of interest" description="Disordered" evidence="2">
    <location>
        <begin position="264"/>
        <end position="301"/>
    </location>
</feature>
<reference evidence="5" key="1">
    <citation type="submission" date="2025-08" db="UniProtKB">
        <authorList>
            <consortium name="RefSeq"/>
        </authorList>
    </citation>
    <scope>IDENTIFICATION</scope>
</reference>
<feature type="region of interest" description="Disordered" evidence="2">
    <location>
        <begin position="806"/>
        <end position="1047"/>
    </location>
</feature>
<keyword evidence="4" id="KW-1185">Reference proteome</keyword>
<feature type="region of interest" description="Disordered" evidence="2">
    <location>
        <begin position="1230"/>
        <end position="1294"/>
    </location>
</feature>
<feature type="compositionally biased region" description="Basic and acidic residues" evidence="2">
    <location>
        <begin position="490"/>
        <end position="499"/>
    </location>
</feature>
<dbReference type="PANTHER" id="PTHR28634:SF1">
    <property type="entry name" value="ZINC FINGER B-BOX DOMAIN-CONTAINING PROTEIN 1"/>
    <property type="match status" value="1"/>
</dbReference>
<dbReference type="SUPFAM" id="SSF57845">
    <property type="entry name" value="B-box zinc-binding domain"/>
    <property type="match status" value="1"/>
</dbReference>
<name>A0ABM1A0P2_APLCA</name>
<feature type="region of interest" description="Disordered" evidence="2">
    <location>
        <begin position="469"/>
        <end position="501"/>
    </location>
</feature>
<feature type="compositionally biased region" description="Polar residues" evidence="2">
    <location>
        <begin position="968"/>
        <end position="984"/>
    </location>
</feature>
<feature type="region of interest" description="Disordered" evidence="2">
    <location>
        <begin position="673"/>
        <end position="695"/>
    </location>
</feature>
<protein>
    <submittedName>
        <fullName evidence="5">Uncharacterized protein LOC101863985</fullName>
    </submittedName>
</protein>
<evidence type="ECO:0000313" key="4">
    <source>
        <dbReference type="Proteomes" id="UP000694888"/>
    </source>
</evidence>
<dbReference type="Gene3D" id="4.10.830.40">
    <property type="match status" value="1"/>
</dbReference>
<sequence length="1294" mass="141845">MSGFNVSARKEDMSMRLRAQNLRNARDQTKRLEDDNRKMEDRLRELKTAMTREKEERERQGGGFWGRGQTNTGSLTNYATEVLHNKAEKPPKEGKKKKVKVLQDQPIEVPKRSSQPGTMKYIAQRKLTSGSTPRDKLKGPRCGQCEDRTATLSCMQCSEIYCPGCFAAFHLKGALKQHRSVPISASGPRVCMSPSPSSAAPSPRGGQASGAIVSHTMSSDNGSEASGPSPSHSSPRDSVNSLLQGNYDESQSAASFQAALMAWRQGEEPSDSSPEQRSPRKPIASPIKSPVVAVDESTGTVEESKALEIKFTHTLSYAERLMLKKHRRTELAEMHTPRLEGQGQAGMPELSLRSDRHERKLSGRASGRPGSSGLFATGRSVNAGRSEKDMTVSRQDTMIDDEERVDFHALFDAVVASESPDQKARTISSQSCVSVTEMPSDTVTTSDVPRLKPSATYVVEEVSPFESWRTQHKNKMGPASSSTFVIDGPQKSRSDDASQRKKINTITELYTVDDDVVDGSATPSRPTHSPVSGSDGRHSNFSHPEPDSDFSIGSRHVQNKSQAEQRKDPSLGQETVDVFGENEKPLKTPRAKSAKSRPTSSLSRANKSRPGSRAQSRAGSRMEVEGLLTKTPSEALKRIVQMEPAAEYSYRSPMEDFFLVGVEGEQPKPVENRVLTPSNARKPTSRPVSRAGAKSATLEKATVKVSYKLYQMAPRSWRPDSSLGETVPVDQVRLDAPEDEEITLSYSYSRQLDGHAVDVRTDSSLSRVDMPSDDLGLNAVGVFGDELFTDLAAGTPTPRAVSALRSRLSMDRGDSATPVARDSPVPSSRLSARQKSLARRSKDTATPTNQSVFPEERVPTPPSSSHGARIGSATPVRDRLRRKSDMRRNNESTDEGRDSVTPTPVATREGHRILPSRPGSQHFRKEKFGNLTDSASHREHSQIQADSGSSRHSPRGAKSNVGRELSGLSRQGTADSFKSSQQRPVSRHTSDVSVTRRPISSTHFPSSAQARTSQQQSQDQRPNSSTGGADQLRRTQPTALSYSRDDHPDTVVADLMMSRVREDNWMSGSDDGSELDNKLQDSSSYADNDIKAQPSSSSSLQRKLQSPAISGTKERQHWKVDSSHWETEVRPFSGVSMDSRTGGSPSPSRVNSAREVKGHDRSMSSLSRASGRESRAVVMEGEDLSCYDDMGVKDEQNMEDKQALDQLEWELASDTGRLTADGQVSRMSVLDNDDDVVSSSSSRSSTRSLQMGMDKELDISAKIQEDEKLAQADVDDKEAVHDQMVDEDDVRALR</sequence>
<dbReference type="RefSeq" id="XP_012938442.1">
    <property type="nucleotide sequence ID" value="XM_013082988.2"/>
</dbReference>
<accession>A0ABM1A0P2</accession>
<dbReference type="Proteomes" id="UP000694888">
    <property type="component" value="Unplaced"/>
</dbReference>
<feature type="region of interest" description="Disordered" evidence="2">
    <location>
        <begin position="21"/>
        <end position="72"/>
    </location>
</feature>